<reference evidence="2 3" key="1">
    <citation type="submission" date="2021-02" db="EMBL/GenBank/DDBJ databases">
        <title>Activity-based single-cell genomes from oceanic crustal fluid captures similar information to metagenomic and metatranscriptomic surveys with orders of magnitude less sampling.</title>
        <authorList>
            <person name="D'Angelo T.S."/>
            <person name="Orcutt B.N."/>
        </authorList>
    </citation>
    <scope>NUCLEOTIDE SEQUENCE [LARGE SCALE GENOMIC DNA]</scope>
    <source>
        <strain evidence="2">AH-315-G07</strain>
    </source>
</reference>
<proteinExistence type="predicted"/>
<gene>
    <name evidence="2" type="primary">tnpA</name>
    <name evidence="2" type="ORF">JYU14_00980</name>
</gene>
<evidence type="ECO:0000313" key="3">
    <source>
        <dbReference type="Proteomes" id="UP000722121"/>
    </source>
</evidence>
<organism evidence="2 3">
    <name type="scientific">Simkania negevensis</name>
    <dbReference type="NCBI Taxonomy" id="83561"/>
    <lineage>
        <taxon>Bacteria</taxon>
        <taxon>Pseudomonadati</taxon>
        <taxon>Chlamydiota</taxon>
        <taxon>Chlamydiia</taxon>
        <taxon>Parachlamydiales</taxon>
        <taxon>Simkaniaceae</taxon>
        <taxon>Simkania</taxon>
    </lineage>
</organism>
<dbReference type="SUPFAM" id="SSF143422">
    <property type="entry name" value="Transposase IS200-like"/>
    <property type="match status" value="1"/>
</dbReference>
<dbReference type="Proteomes" id="UP000722121">
    <property type="component" value="Unassembled WGS sequence"/>
</dbReference>
<protein>
    <submittedName>
        <fullName evidence="2">IS200/IS605 family transposase</fullName>
    </submittedName>
</protein>
<dbReference type="Pfam" id="PF01797">
    <property type="entry name" value="Y1_Tnp"/>
    <property type="match status" value="1"/>
</dbReference>
<feature type="domain" description="Transposase IS200-like" evidence="1">
    <location>
        <begin position="5"/>
        <end position="119"/>
    </location>
</feature>
<accession>A0ABS3APN3</accession>
<dbReference type="SMART" id="SM01321">
    <property type="entry name" value="Y1_Tnp"/>
    <property type="match status" value="1"/>
</dbReference>
<dbReference type="PANTHER" id="PTHR33360:SF2">
    <property type="entry name" value="TRANSPOSASE FOR INSERTION SEQUENCE ELEMENT IS200"/>
    <property type="match status" value="1"/>
</dbReference>
<keyword evidence="3" id="KW-1185">Reference proteome</keyword>
<dbReference type="EMBL" id="JAFITR010000012">
    <property type="protein sequence ID" value="MBN4066640.1"/>
    <property type="molecule type" value="Genomic_DNA"/>
</dbReference>
<dbReference type="Gene3D" id="3.30.70.1290">
    <property type="entry name" value="Transposase IS200-like"/>
    <property type="match status" value="1"/>
</dbReference>
<sequence length="150" mass="17752">MPQSLIHLPIHIVFSTKNRDPLIDHAIEPSLYAFLGFICNEIKCPPIKINGMPDHVHILANLSRNVTVAKFVEKVKTESSKWMKKQHAQYTQFTWQKGYGGFGVDHETLPRIEQYIISQKEHHKTKTFKEELLAFMRYYKMPYDEKYLWD</sequence>
<name>A0ABS3APN3_9BACT</name>
<evidence type="ECO:0000313" key="2">
    <source>
        <dbReference type="EMBL" id="MBN4066640.1"/>
    </source>
</evidence>
<dbReference type="InterPro" id="IPR036515">
    <property type="entry name" value="Transposase_17_sf"/>
</dbReference>
<evidence type="ECO:0000259" key="1">
    <source>
        <dbReference type="SMART" id="SM01321"/>
    </source>
</evidence>
<dbReference type="InterPro" id="IPR002686">
    <property type="entry name" value="Transposase_17"/>
</dbReference>
<dbReference type="NCBIfam" id="NF033573">
    <property type="entry name" value="transpos_IS200"/>
    <property type="match status" value="1"/>
</dbReference>
<dbReference type="PANTHER" id="PTHR33360">
    <property type="entry name" value="TRANSPOSASE FOR INSERTION SEQUENCE ELEMENT IS200"/>
    <property type="match status" value="1"/>
</dbReference>
<comment type="caution">
    <text evidence="2">The sequence shown here is derived from an EMBL/GenBank/DDBJ whole genome shotgun (WGS) entry which is preliminary data.</text>
</comment>